<keyword evidence="3" id="KW-1185">Reference proteome</keyword>
<gene>
    <name evidence="2" type="primary">cas5e</name>
    <name evidence="2" type="ORF">DPM12_20975</name>
</gene>
<dbReference type="InterPro" id="IPR021124">
    <property type="entry name" value="CRISPR-assoc_prot_Cas5"/>
</dbReference>
<dbReference type="RefSeq" id="WP_112260334.1">
    <property type="nucleotide sequence ID" value="NZ_QMIG01000042.1"/>
</dbReference>
<dbReference type="InterPro" id="IPR010147">
    <property type="entry name" value="CRISPR-assoc_prot_CasD"/>
</dbReference>
<evidence type="ECO:0000313" key="2">
    <source>
        <dbReference type="EMBL" id="RAW09482.1"/>
    </source>
</evidence>
<proteinExistence type="predicted"/>
<protein>
    <submittedName>
        <fullName evidence="2">Type I-E CRISPR-associated protein Cas5/CasD</fullName>
    </submittedName>
</protein>
<dbReference type="EMBL" id="QMIG01000042">
    <property type="protein sequence ID" value="RAW09482.1"/>
    <property type="molecule type" value="Genomic_DNA"/>
</dbReference>
<keyword evidence="1" id="KW-0051">Antiviral defense</keyword>
<sequence>MPYTLALCLDAPMQSWGVRSRFTSRDTAREPTKSGVVGVVAAALGIDRDDDEKIQALAQLEIGVRVDREGLLERDYHTVSNVPNTEGKNHRTVVSHRYYLADALFLVAVQSEHHDTLFRIHAALNQPHWPVYLGRKAFVPARPLVGPSPDDSYLGVAEGRVEGVLESHVWLENSKKECDKAVRDLRDGNARRLRTLVDGRPTDARAEPRHDVPVSFRSRDRRFYTRSVCRGEVVLTESMIAGEQSCI</sequence>
<evidence type="ECO:0000313" key="3">
    <source>
        <dbReference type="Proteomes" id="UP000250462"/>
    </source>
</evidence>
<dbReference type="Pfam" id="PF09704">
    <property type="entry name" value="Cas_Cas5d"/>
    <property type="match status" value="1"/>
</dbReference>
<dbReference type="GO" id="GO:0051607">
    <property type="term" value="P:defense response to virus"/>
    <property type="evidence" value="ECO:0007669"/>
    <property type="project" value="UniProtKB-KW"/>
</dbReference>
<comment type="caution">
    <text evidence="2">The sequence shown here is derived from an EMBL/GenBank/DDBJ whole genome shotgun (WGS) entry which is preliminary data.</text>
</comment>
<name>A0A329QE44_9ACTN</name>
<dbReference type="NCBIfam" id="TIGR02593">
    <property type="entry name" value="CRISPR_cas5"/>
    <property type="match status" value="1"/>
</dbReference>
<accession>A0A329QE44</accession>
<organism evidence="2 3">
    <name type="scientific">Phytoactinopolyspora halophila</name>
    <dbReference type="NCBI Taxonomy" id="1981511"/>
    <lineage>
        <taxon>Bacteria</taxon>
        <taxon>Bacillati</taxon>
        <taxon>Actinomycetota</taxon>
        <taxon>Actinomycetes</taxon>
        <taxon>Jiangellales</taxon>
        <taxon>Jiangellaceae</taxon>
        <taxon>Phytoactinopolyspora</taxon>
    </lineage>
</organism>
<dbReference type="OrthoDB" id="3189549at2"/>
<dbReference type="GO" id="GO:0003723">
    <property type="term" value="F:RNA binding"/>
    <property type="evidence" value="ECO:0007669"/>
    <property type="project" value="InterPro"/>
</dbReference>
<dbReference type="NCBIfam" id="TIGR01868">
    <property type="entry name" value="casD_Cas5e"/>
    <property type="match status" value="1"/>
</dbReference>
<dbReference type="CDD" id="cd09645">
    <property type="entry name" value="Cas5_I-E"/>
    <property type="match status" value="1"/>
</dbReference>
<dbReference type="Proteomes" id="UP000250462">
    <property type="component" value="Unassembled WGS sequence"/>
</dbReference>
<evidence type="ECO:0000256" key="1">
    <source>
        <dbReference type="ARBA" id="ARBA00023118"/>
    </source>
</evidence>
<dbReference type="InterPro" id="IPR013422">
    <property type="entry name" value="CRISPR-assoc_prot_Cas5_N"/>
</dbReference>
<dbReference type="GO" id="GO:0043571">
    <property type="term" value="P:maintenance of CRISPR repeat elements"/>
    <property type="evidence" value="ECO:0007669"/>
    <property type="project" value="InterPro"/>
</dbReference>
<dbReference type="AlphaFoldDB" id="A0A329QE44"/>
<reference evidence="2 3" key="1">
    <citation type="submission" date="2018-06" db="EMBL/GenBank/DDBJ databases">
        <title>Phytoactinopolyspora halophila sp. nov., a novel halophilic actinomycete isolated from a saline soil in China.</title>
        <authorList>
            <person name="Tang S.-K."/>
        </authorList>
    </citation>
    <scope>NUCLEOTIDE SEQUENCE [LARGE SCALE GENOMIC DNA]</scope>
    <source>
        <strain evidence="2 3">YIM 96934</strain>
    </source>
</reference>
<dbReference type="Gene3D" id="3.30.70.2660">
    <property type="match status" value="1"/>
</dbReference>